<feature type="region of interest" description="Disordered" evidence="1">
    <location>
        <begin position="166"/>
        <end position="188"/>
    </location>
</feature>
<feature type="compositionally biased region" description="Basic and acidic residues" evidence="1">
    <location>
        <begin position="175"/>
        <end position="188"/>
    </location>
</feature>
<dbReference type="EMBL" id="MFGJ01000008">
    <property type="protein sequence ID" value="OGF30911.1"/>
    <property type="molecule type" value="Genomic_DNA"/>
</dbReference>
<comment type="caution">
    <text evidence="2">The sequence shown here is derived from an EMBL/GenBank/DDBJ whole genome shotgun (WGS) entry which is preliminary data.</text>
</comment>
<reference evidence="2 3" key="1">
    <citation type="journal article" date="2016" name="Nat. Commun.">
        <title>Thousands of microbial genomes shed light on interconnected biogeochemical processes in an aquifer system.</title>
        <authorList>
            <person name="Anantharaman K."/>
            <person name="Brown C.T."/>
            <person name="Hug L.A."/>
            <person name="Sharon I."/>
            <person name="Castelle C.J."/>
            <person name="Probst A.J."/>
            <person name="Thomas B.C."/>
            <person name="Singh A."/>
            <person name="Wilkins M.J."/>
            <person name="Karaoz U."/>
            <person name="Brodie E.L."/>
            <person name="Williams K.H."/>
            <person name="Hubbard S.S."/>
            <person name="Banfield J.F."/>
        </authorList>
    </citation>
    <scope>NUCLEOTIDE SEQUENCE [LARGE SCALE GENOMIC DNA]</scope>
</reference>
<accession>A0A1F5SXF7</accession>
<evidence type="ECO:0000256" key="1">
    <source>
        <dbReference type="SAM" id="MobiDB-lite"/>
    </source>
</evidence>
<protein>
    <submittedName>
        <fullName evidence="2">Uncharacterized protein</fullName>
    </submittedName>
</protein>
<proteinExistence type="predicted"/>
<dbReference type="AlphaFoldDB" id="A0A1F5SXF7"/>
<sequence length="364" mass="41157">MINNMVFAGENVDVKQEGTKNFENEKNVKPEQLSVEMQEAKKIVDALKGTAEEMIQRLQNNEGSLSDDELAQFENGLNEIISRLTVPLDKFAGKLNLAETDQVRVEEGLTQLKKSREAATGVSLDKNEGWKAHVDRTRGMSEKKANEVRAAQEILKGFKSKLESSVENIGRRKKEKQDKKNDGIAKESEISTRKAINDISRSIMDRAKIDLEQQVGEFDAFKFVNLEGSIDKARKKSEELDAAAPATGLFSKGKFVLPDGKKITSDELTKLKFENKEELDRQTREYVSPEQMIVNKRKSYVDEIMREAGKKGYLDKLVSGDREKREAKIFEIRNSISEVVSSALAEYERRLSSKIGKKRDFING</sequence>
<evidence type="ECO:0000313" key="3">
    <source>
        <dbReference type="Proteomes" id="UP000179001"/>
    </source>
</evidence>
<organism evidence="2 3">
    <name type="scientific">Candidatus Falkowbacteria bacterium RIFOXYC2_FULL_36_12</name>
    <dbReference type="NCBI Taxonomy" id="1798002"/>
    <lineage>
        <taxon>Bacteria</taxon>
        <taxon>Candidatus Falkowiibacteriota</taxon>
    </lineage>
</organism>
<name>A0A1F5SXF7_9BACT</name>
<gene>
    <name evidence="2" type="ORF">A2478_00475</name>
</gene>
<evidence type="ECO:0000313" key="2">
    <source>
        <dbReference type="EMBL" id="OGF30911.1"/>
    </source>
</evidence>
<dbReference type="Proteomes" id="UP000179001">
    <property type="component" value="Unassembled WGS sequence"/>
</dbReference>